<gene>
    <name evidence="13 15" type="primary">lolB</name>
    <name evidence="15" type="ORF">COB20_02515</name>
</gene>
<dbReference type="InterPro" id="IPR004565">
    <property type="entry name" value="OM_lipoprot_LolB"/>
</dbReference>
<comment type="subcellular location">
    <subcellularLocation>
        <location evidence="1 13">Cell outer membrane</location>
        <topology evidence="1 13">Lipid-anchor</topology>
    </subcellularLocation>
</comment>
<evidence type="ECO:0000256" key="14">
    <source>
        <dbReference type="SAM" id="SignalP"/>
    </source>
</evidence>
<comment type="caution">
    <text evidence="15">The sequence shown here is derived from an EMBL/GenBank/DDBJ whole genome shotgun (WGS) entry which is preliminary data.</text>
</comment>
<reference evidence="16" key="1">
    <citation type="submission" date="2017-08" db="EMBL/GenBank/DDBJ databases">
        <title>A dynamic microbial community with high functional redundancy inhabits the cold, oxic subseafloor aquifer.</title>
        <authorList>
            <person name="Tully B.J."/>
            <person name="Wheat C.G."/>
            <person name="Glazer B.T."/>
            <person name="Huber J.A."/>
        </authorList>
    </citation>
    <scope>NUCLEOTIDE SEQUENCE [LARGE SCALE GENOMIC DNA]</scope>
</reference>
<evidence type="ECO:0000256" key="7">
    <source>
        <dbReference type="ARBA" id="ARBA00022927"/>
    </source>
</evidence>
<accession>A0A2A4XEC7</accession>
<feature type="chain" id="PRO_5012856622" description="Outer-membrane lipoprotein LolB" evidence="14">
    <location>
        <begin position="36"/>
        <end position="215"/>
    </location>
</feature>
<evidence type="ECO:0000313" key="15">
    <source>
        <dbReference type="EMBL" id="PCI80988.1"/>
    </source>
</evidence>
<name>A0A2A4XEC7_9GAMM</name>
<dbReference type="GO" id="GO:0009279">
    <property type="term" value="C:cell outer membrane"/>
    <property type="evidence" value="ECO:0007669"/>
    <property type="project" value="UniProtKB-SubCell"/>
</dbReference>
<keyword evidence="9 13" id="KW-0564">Palmitate</keyword>
<keyword evidence="8 13" id="KW-0472">Membrane</keyword>
<organism evidence="15 16">
    <name type="scientific">SAR86 cluster bacterium</name>
    <dbReference type="NCBI Taxonomy" id="2030880"/>
    <lineage>
        <taxon>Bacteria</taxon>
        <taxon>Pseudomonadati</taxon>
        <taxon>Pseudomonadota</taxon>
        <taxon>Gammaproteobacteria</taxon>
        <taxon>SAR86 cluster</taxon>
    </lineage>
</organism>
<keyword evidence="5 13" id="KW-0813">Transport</keyword>
<dbReference type="GO" id="GO:0044874">
    <property type="term" value="P:lipoprotein localization to outer membrane"/>
    <property type="evidence" value="ECO:0007669"/>
    <property type="project" value="UniProtKB-UniRule"/>
</dbReference>
<proteinExistence type="inferred from homology"/>
<dbReference type="EMBL" id="NVUL01000007">
    <property type="protein sequence ID" value="PCI80988.1"/>
    <property type="molecule type" value="Genomic_DNA"/>
</dbReference>
<keyword evidence="11 13" id="KW-0998">Cell outer membrane</keyword>
<dbReference type="NCBIfam" id="TIGR00548">
    <property type="entry name" value="lolB"/>
    <property type="match status" value="1"/>
</dbReference>
<comment type="subunit">
    <text evidence="3 13">Monomer.</text>
</comment>
<dbReference type="SUPFAM" id="SSF89392">
    <property type="entry name" value="Prokaryotic lipoproteins and lipoprotein localization factors"/>
    <property type="match status" value="1"/>
</dbReference>
<feature type="signal peptide" evidence="14">
    <location>
        <begin position="1"/>
        <end position="35"/>
    </location>
</feature>
<keyword evidence="10 13" id="KW-0143">Chaperone</keyword>
<evidence type="ECO:0000256" key="9">
    <source>
        <dbReference type="ARBA" id="ARBA00023139"/>
    </source>
</evidence>
<dbReference type="AlphaFoldDB" id="A0A2A4XEC7"/>
<evidence type="ECO:0000256" key="8">
    <source>
        <dbReference type="ARBA" id="ARBA00023136"/>
    </source>
</evidence>
<evidence type="ECO:0000256" key="6">
    <source>
        <dbReference type="ARBA" id="ARBA00022729"/>
    </source>
</evidence>
<sequence length="215" mass="24365">MNSILKQDNSFIAMARTAAGLLLATALLSACSAIAPPAEKNSDWASQRDQLQDLDSWELRGRVNVRYDNESHTPSINWLQQNVEYHIRLWGTLNAGSTLIVGSPDYVTLESGGETRSAESPEELILQQLGYELPVSQLKYWIKGLPSPDSEFQLSFNELNQLTTIEQADWTIILSDMRQYGPISLPRRVDLTRPRNDIRLRFFRLNWTADELAEG</sequence>
<keyword evidence="12 13" id="KW-0449">Lipoprotein</keyword>
<dbReference type="Gene3D" id="2.50.20.10">
    <property type="entry name" value="Lipoprotein localisation LolA/LolB/LppX"/>
    <property type="match status" value="1"/>
</dbReference>
<keyword evidence="6 13" id="KW-0732">Signal</keyword>
<dbReference type="InterPro" id="IPR029046">
    <property type="entry name" value="LolA/LolB/LppX"/>
</dbReference>
<evidence type="ECO:0000256" key="10">
    <source>
        <dbReference type="ARBA" id="ARBA00023186"/>
    </source>
</evidence>
<dbReference type="PROSITE" id="PS51257">
    <property type="entry name" value="PROKAR_LIPOPROTEIN"/>
    <property type="match status" value="1"/>
</dbReference>
<keyword evidence="7 13" id="KW-0653">Protein transport</keyword>
<evidence type="ECO:0000256" key="5">
    <source>
        <dbReference type="ARBA" id="ARBA00022448"/>
    </source>
</evidence>
<protein>
    <recommendedName>
        <fullName evidence="4 13">Outer-membrane lipoprotein LolB</fullName>
    </recommendedName>
</protein>
<dbReference type="GO" id="GO:0015031">
    <property type="term" value="P:protein transport"/>
    <property type="evidence" value="ECO:0007669"/>
    <property type="project" value="UniProtKB-KW"/>
</dbReference>
<evidence type="ECO:0000256" key="13">
    <source>
        <dbReference type="HAMAP-Rule" id="MF_00233"/>
    </source>
</evidence>
<comment type="function">
    <text evidence="13">Plays a critical role in the incorporation of lipoproteins in the outer membrane after they are released by the LolA protein.</text>
</comment>
<evidence type="ECO:0000256" key="1">
    <source>
        <dbReference type="ARBA" id="ARBA00004459"/>
    </source>
</evidence>
<evidence type="ECO:0000256" key="3">
    <source>
        <dbReference type="ARBA" id="ARBA00011245"/>
    </source>
</evidence>
<comment type="similarity">
    <text evidence="2 13">Belongs to the LolB family.</text>
</comment>
<evidence type="ECO:0000256" key="12">
    <source>
        <dbReference type="ARBA" id="ARBA00023288"/>
    </source>
</evidence>
<evidence type="ECO:0000256" key="11">
    <source>
        <dbReference type="ARBA" id="ARBA00023237"/>
    </source>
</evidence>
<evidence type="ECO:0000313" key="16">
    <source>
        <dbReference type="Proteomes" id="UP000218767"/>
    </source>
</evidence>
<dbReference type="HAMAP" id="MF_00233">
    <property type="entry name" value="LolB"/>
    <property type="match status" value="1"/>
</dbReference>
<dbReference type="CDD" id="cd16326">
    <property type="entry name" value="LolB"/>
    <property type="match status" value="1"/>
</dbReference>
<evidence type="ECO:0000256" key="2">
    <source>
        <dbReference type="ARBA" id="ARBA00009696"/>
    </source>
</evidence>
<evidence type="ECO:0000256" key="4">
    <source>
        <dbReference type="ARBA" id="ARBA00016202"/>
    </source>
</evidence>
<dbReference type="Proteomes" id="UP000218767">
    <property type="component" value="Unassembled WGS sequence"/>
</dbReference>
<dbReference type="Pfam" id="PF03550">
    <property type="entry name" value="LolB"/>
    <property type="match status" value="1"/>
</dbReference>